<protein>
    <submittedName>
        <fullName evidence="1">Uncharacterized protein</fullName>
    </submittedName>
</protein>
<evidence type="ECO:0000313" key="2">
    <source>
        <dbReference type="Proteomes" id="UP000277204"/>
    </source>
</evidence>
<proteinExistence type="predicted"/>
<dbReference type="AlphaFoldDB" id="A0A3P8AYU6"/>
<accession>A0A3P8AYU6</accession>
<keyword evidence="2" id="KW-1185">Reference proteome</keyword>
<evidence type="ECO:0000313" key="1">
    <source>
        <dbReference type="EMBL" id="VDP19997.1"/>
    </source>
</evidence>
<reference evidence="1 2" key="1">
    <citation type="submission" date="2018-11" db="EMBL/GenBank/DDBJ databases">
        <authorList>
            <consortium name="Pathogen Informatics"/>
        </authorList>
    </citation>
    <scope>NUCLEOTIDE SEQUENCE [LARGE SCALE GENOMIC DNA]</scope>
    <source>
        <strain evidence="1 2">Zambia</strain>
    </source>
</reference>
<sequence length="38" mass="4489">MHELDLVDHLVQREFDDQVVQIENLTNDWNPNPSLNLS</sequence>
<dbReference type="EMBL" id="UZAI01017064">
    <property type="protein sequence ID" value="VDP19997.1"/>
    <property type="molecule type" value="Genomic_DNA"/>
</dbReference>
<dbReference type="Proteomes" id="UP000277204">
    <property type="component" value="Unassembled WGS sequence"/>
</dbReference>
<organism evidence="1 2">
    <name type="scientific">Schistosoma margrebowiei</name>
    <dbReference type="NCBI Taxonomy" id="48269"/>
    <lineage>
        <taxon>Eukaryota</taxon>
        <taxon>Metazoa</taxon>
        <taxon>Spiralia</taxon>
        <taxon>Lophotrochozoa</taxon>
        <taxon>Platyhelminthes</taxon>
        <taxon>Trematoda</taxon>
        <taxon>Digenea</taxon>
        <taxon>Strigeidida</taxon>
        <taxon>Schistosomatoidea</taxon>
        <taxon>Schistosomatidae</taxon>
        <taxon>Schistosoma</taxon>
    </lineage>
</organism>
<gene>
    <name evidence="1" type="ORF">SMRZ_LOCUS16113</name>
</gene>
<name>A0A3P8AYU6_9TREM</name>